<organism evidence="3 6">
    <name type="scientific">Aliirhizobium cellulosilyticum</name>
    <dbReference type="NCBI Taxonomy" id="393664"/>
    <lineage>
        <taxon>Bacteria</taxon>
        <taxon>Pseudomonadati</taxon>
        <taxon>Pseudomonadota</taxon>
        <taxon>Alphaproteobacteria</taxon>
        <taxon>Hyphomicrobiales</taxon>
        <taxon>Rhizobiaceae</taxon>
        <taxon>Aliirhizobium</taxon>
    </lineage>
</organism>
<comment type="caution">
    <text evidence="3">The sequence shown here is derived from an EMBL/GenBank/DDBJ whole genome shotgun (WGS) entry which is preliminary data.</text>
</comment>
<gene>
    <name evidence="2" type="ORF">GGE31_002852</name>
    <name evidence="1" type="ORF">GGE33_003201</name>
    <name evidence="3" type="ORF">GGE35_002792</name>
</gene>
<evidence type="ECO:0000313" key="4">
    <source>
        <dbReference type="Proteomes" id="UP000520770"/>
    </source>
</evidence>
<reference evidence="4 5" key="1">
    <citation type="submission" date="2020-08" db="EMBL/GenBank/DDBJ databases">
        <title>Genomic Encyclopedia of Type Strains, Phase IV (KMG-V): Genome sequencing to study the core and pangenomes of soil and plant-associated prokaryotes.</title>
        <authorList>
            <person name="Whitman W."/>
        </authorList>
    </citation>
    <scope>NUCLEOTIDE SEQUENCE [LARGE SCALE GENOMIC DNA]</scope>
    <source>
        <strain evidence="2 5">SEMIA 444</strain>
        <strain evidence="1 4">SEMIA 448</strain>
        <strain evidence="3 6">SEMIA 452</strain>
    </source>
</reference>
<evidence type="ECO:0008006" key="7">
    <source>
        <dbReference type="Google" id="ProtNLM"/>
    </source>
</evidence>
<keyword evidence="5" id="KW-1185">Reference proteome</keyword>
<evidence type="ECO:0000313" key="6">
    <source>
        <dbReference type="Proteomes" id="UP000576087"/>
    </source>
</evidence>
<dbReference type="EMBL" id="JACIHM010000003">
    <property type="protein sequence ID" value="MBB4446970.1"/>
    <property type="molecule type" value="Genomic_DNA"/>
</dbReference>
<evidence type="ECO:0000313" key="5">
    <source>
        <dbReference type="Proteomes" id="UP000524535"/>
    </source>
</evidence>
<accession>A0A7W6UZ20</accession>
<sequence>MARDVACILDVNDDIISWSCRSVALSHKGQTYRPDFLIKGKQGAFLLDGVREEGPPDWAQRAAKTAGLSYEQVESRSLPRVRLKNAKDLLRYARYEAALSDRIRLLAALDECSSLTVAEALMVFRETKPMAGLASMVLHRFVSMDLDERLIGPETIVRRILD</sequence>
<evidence type="ECO:0000313" key="3">
    <source>
        <dbReference type="EMBL" id="MBB4446970.1"/>
    </source>
</evidence>
<evidence type="ECO:0000313" key="2">
    <source>
        <dbReference type="EMBL" id="MBB4412339.1"/>
    </source>
</evidence>
<dbReference type="AlphaFoldDB" id="A0A7W6UZ20"/>
<dbReference type="Proteomes" id="UP000524535">
    <property type="component" value="Unassembled WGS sequence"/>
</dbReference>
<dbReference type="EMBL" id="JACIGW010000003">
    <property type="protein sequence ID" value="MBB4349439.1"/>
    <property type="molecule type" value="Genomic_DNA"/>
</dbReference>
<proteinExistence type="predicted"/>
<name>A0A7W6UZ20_9HYPH</name>
<evidence type="ECO:0000313" key="1">
    <source>
        <dbReference type="EMBL" id="MBB4349439.1"/>
    </source>
</evidence>
<protein>
    <recommendedName>
        <fullName evidence="7">TnsA endonuclease N-terminal domain-containing protein</fullName>
    </recommendedName>
</protein>
<dbReference type="EMBL" id="JACIGY010000003">
    <property type="protein sequence ID" value="MBB4412339.1"/>
    <property type="molecule type" value="Genomic_DNA"/>
</dbReference>
<dbReference type="Proteomes" id="UP000576087">
    <property type="component" value="Unassembled WGS sequence"/>
</dbReference>
<dbReference type="RefSeq" id="WP_246436140.1">
    <property type="nucleotide sequence ID" value="NZ_JACIGW010000003.1"/>
</dbReference>
<dbReference type="Proteomes" id="UP000520770">
    <property type="component" value="Unassembled WGS sequence"/>
</dbReference>